<gene>
    <name evidence="1" type="ORF">MENTE1834_LOCUS36423</name>
</gene>
<comment type="caution">
    <text evidence="1">The sequence shown here is derived from an EMBL/GenBank/DDBJ whole genome shotgun (WGS) entry which is preliminary data.</text>
</comment>
<organism evidence="1 2">
    <name type="scientific">Meloidogyne enterolobii</name>
    <name type="common">Root-knot nematode worm</name>
    <name type="synonym">Meloidogyne mayaguensis</name>
    <dbReference type="NCBI Taxonomy" id="390850"/>
    <lineage>
        <taxon>Eukaryota</taxon>
        <taxon>Metazoa</taxon>
        <taxon>Ecdysozoa</taxon>
        <taxon>Nematoda</taxon>
        <taxon>Chromadorea</taxon>
        <taxon>Rhabditida</taxon>
        <taxon>Tylenchina</taxon>
        <taxon>Tylenchomorpha</taxon>
        <taxon>Tylenchoidea</taxon>
        <taxon>Meloidogynidae</taxon>
        <taxon>Meloidogyninae</taxon>
        <taxon>Meloidogyne</taxon>
    </lineage>
</organism>
<proteinExistence type="predicted"/>
<accession>A0ACB1ABS3</accession>
<protein>
    <submittedName>
        <fullName evidence="1">Uncharacterized protein</fullName>
    </submittedName>
</protein>
<evidence type="ECO:0000313" key="2">
    <source>
        <dbReference type="Proteomes" id="UP001497535"/>
    </source>
</evidence>
<dbReference type="Proteomes" id="UP001497535">
    <property type="component" value="Unassembled WGS sequence"/>
</dbReference>
<sequence>MIENVYLINVANIDGNNPRRSNKLIGNCELKINNNPTQFMEEKTLDQIMNERGKVKEIGHQSNEILNVATKLLQNSKDEILKSQEFTNEIYKKINLPESGLNKINEIDEYLKEVKNKNERLAKLQIKLLALINVITKE</sequence>
<dbReference type="EMBL" id="CAVMJV010000074">
    <property type="protein sequence ID" value="CAK5088749.1"/>
    <property type="molecule type" value="Genomic_DNA"/>
</dbReference>
<evidence type="ECO:0000313" key="1">
    <source>
        <dbReference type="EMBL" id="CAK5088749.1"/>
    </source>
</evidence>
<name>A0ACB1ABS3_MELEN</name>
<reference evidence="1" key="1">
    <citation type="submission" date="2023-11" db="EMBL/GenBank/DDBJ databases">
        <authorList>
            <person name="Poullet M."/>
        </authorList>
    </citation>
    <scope>NUCLEOTIDE SEQUENCE</scope>
    <source>
        <strain evidence="1">E1834</strain>
    </source>
</reference>
<keyword evidence="2" id="KW-1185">Reference proteome</keyword>